<evidence type="ECO:0000313" key="3">
    <source>
        <dbReference type="Proteomes" id="UP000308652"/>
    </source>
</evidence>
<organism evidence="2 3">
    <name type="scientific">Crucibulum laeve</name>
    <dbReference type="NCBI Taxonomy" id="68775"/>
    <lineage>
        <taxon>Eukaryota</taxon>
        <taxon>Fungi</taxon>
        <taxon>Dikarya</taxon>
        <taxon>Basidiomycota</taxon>
        <taxon>Agaricomycotina</taxon>
        <taxon>Agaricomycetes</taxon>
        <taxon>Agaricomycetidae</taxon>
        <taxon>Agaricales</taxon>
        <taxon>Agaricineae</taxon>
        <taxon>Nidulariaceae</taxon>
        <taxon>Crucibulum</taxon>
    </lineage>
</organism>
<feature type="compositionally biased region" description="Polar residues" evidence="1">
    <location>
        <begin position="52"/>
        <end position="64"/>
    </location>
</feature>
<keyword evidence="3" id="KW-1185">Reference proteome</keyword>
<evidence type="ECO:0000256" key="1">
    <source>
        <dbReference type="SAM" id="MobiDB-lite"/>
    </source>
</evidence>
<feature type="region of interest" description="Disordered" evidence="1">
    <location>
        <begin position="1"/>
        <end position="27"/>
    </location>
</feature>
<proteinExistence type="predicted"/>
<accession>A0A5C3MDK9</accession>
<dbReference type="AlphaFoldDB" id="A0A5C3MDK9"/>
<dbReference type="EMBL" id="ML213600">
    <property type="protein sequence ID" value="TFK39231.1"/>
    <property type="molecule type" value="Genomic_DNA"/>
</dbReference>
<gene>
    <name evidence="2" type="ORF">BDQ12DRAFT_682414</name>
</gene>
<reference evidence="2 3" key="1">
    <citation type="journal article" date="2019" name="Nat. Ecol. Evol.">
        <title>Megaphylogeny resolves global patterns of mushroom evolution.</title>
        <authorList>
            <person name="Varga T."/>
            <person name="Krizsan K."/>
            <person name="Foldi C."/>
            <person name="Dima B."/>
            <person name="Sanchez-Garcia M."/>
            <person name="Sanchez-Ramirez S."/>
            <person name="Szollosi G.J."/>
            <person name="Szarkandi J.G."/>
            <person name="Papp V."/>
            <person name="Albert L."/>
            <person name="Andreopoulos W."/>
            <person name="Angelini C."/>
            <person name="Antonin V."/>
            <person name="Barry K.W."/>
            <person name="Bougher N.L."/>
            <person name="Buchanan P."/>
            <person name="Buyck B."/>
            <person name="Bense V."/>
            <person name="Catcheside P."/>
            <person name="Chovatia M."/>
            <person name="Cooper J."/>
            <person name="Damon W."/>
            <person name="Desjardin D."/>
            <person name="Finy P."/>
            <person name="Geml J."/>
            <person name="Haridas S."/>
            <person name="Hughes K."/>
            <person name="Justo A."/>
            <person name="Karasinski D."/>
            <person name="Kautmanova I."/>
            <person name="Kiss B."/>
            <person name="Kocsube S."/>
            <person name="Kotiranta H."/>
            <person name="LaButti K.M."/>
            <person name="Lechner B.E."/>
            <person name="Liimatainen K."/>
            <person name="Lipzen A."/>
            <person name="Lukacs Z."/>
            <person name="Mihaltcheva S."/>
            <person name="Morgado L.N."/>
            <person name="Niskanen T."/>
            <person name="Noordeloos M.E."/>
            <person name="Ohm R.A."/>
            <person name="Ortiz-Santana B."/>
            <person name="Ovrebo C."/>
            <person name="Racz N."/>
            <person name="Riley R."/>
            <person name="Savchenko A."/>
            <person name="Shiryaev A."/>
            <person name="Soop K."/>
            <person name="Spirin V."/>
            <person name="Szebenyi C."/>
            <person name="Tomsovsky M."/>
            <person name="Tulloss R.E."/>
            <person name="Uehling J."/>
            <person name="Grigoriev I.V."/>
            <person name="Vagvolgyi C."/>
            <person name="Papp T."/>
            <person name="Martin F.M."/>
            <person name="Miettinen O."/>
            <person name="Hibbett D.S."/>
            <person name="Nagy L.G."/>
        </authorList>
    </citation>
    <scope>NUCLEOTIDE SEQUENCE [LARGE SCALE GENOMIC DNA]</scope>
    <source>
        <strain evidence="2 3">CBS 166.37</strain>
    </source>
</reference>
<name>A0A5C3MDK9_9AGAR</name>
<sequence length="211" mass="22724">MAILEPSRCPSPLAIPQEKDTGPKLSNFSSQISFPSMVFAHEYQHATSETSPGIYQHQRPSNGNQPPPTPRHAFASTGLPPAYATSALHPILASASDSKVIYRPFPPALPEHQSVPAVIVPGDIPLHLFLVRFSHAPGDYKMLAFPTGASFTSLNDVLNAVRDAVASTGTEPKPEELGETKEGRVRLDGMGGWMWTGFVLGDDGVWELSLV</sequence>
<dbReference type="Proteomes" id="UP000308652">
    <property type="component" value="Unassembled WGS sequence"/>
</dbReference>
<feature type="region of interest" description="Disordered" evidence="1">
    <location>
        <begin position="52"/>
        <end position="73"/>
    </location>
</feature>
<protein>
    <submittedName>
        <fullName evidence="2">Uncharacterized protein</fullName>
    </submittedName>
</protein>
<evidence type="ECO:0000313" key="2">
    <source>
        <dbReference type="EMBL" id="TFK39231.1"/>
    </source>
</evidence>